<dbReference type="Proteomes" id="UP000593735">
    <property type="component" value="Chromosome"/>
</dbReference>
<dbReference type="EMBL" id="CP063767">
    <property type="protein sequence ID" value="QOY60801.1"/>
    <property type="molecule type" value="Genomic_DNA"/>
</dbReference>
<dbReference type="InterPro" id="IPR014729">
    <property type="entry name" value="Rossmann-like_a/b/a_fold"/>
</dbReference>
<organism evidence="2 3">
    <name type="scientific">Thermophilibacter immobilis</name>
    <dbReference type="NCBI Taxonomy" id="2779519"/>
    <lineage>
        <taxon>Bacteria</taxon>
        <taxon>Bacillati</taxon>
        <taxon>Actinomycetota</taxon>
        <taxon>Coriobacteriia</taxon>
        <taxon>Coriobacteriales</taxon>
        <taxon>Atopobiaceae</taxon>
        <taxon>Thermophilibacter</taxon>
    </lineage>
</organism>
<proteinExistence type="predicted"/>
<feature type="domain" description="DUF218" evidence="1">
    <location>
        <begin position="45"/>
        <end position="178"/>
    </location>
</feature>
<dbReference type="GO" id="GO:0005886">
    <property type="term" value="C:plasma membrane"/>
    <property type="evidence" value="ECO:0007669"/>
    <property type="project" value="TreeGrafter"/>
</dbReference>
<accession>A0A7S7M8N9</accession>
<evidence type="ECO:0000259" key="1">
    <source>
        <dbReference type="Pfam" id="PF02698"/>
    </source>
</evidence>
<dbReference type="RefSeq" id="WP_194371577.1">
    <property type="nucleotide sequence ID" value="NZ_CP063767.1"/>
</dbReference>
<keyword evidence="3" id="KW-1185">Reference proteome</keyword>
<gene>
    <name evidence="2" type="ORF">INP52_00855</name>
</gene>
<dbReference type="Pfam" id="PF02698">
    <property type="entry name" value="DUF218"/>
    <property type="match status" value="1"/>
</dbReference>
<evidence type="ECO:0000313" key="2">
    <source>
        <dbReference type="EMBL" id="QOY60801.1"/>
    </source>
</evidence>
<dbReference type="Gene3D" id="3.40.50.620">
    <property type="entry name" value="HUPs"/>
    <property type="match status" value="1"/>
</dbReference>
<dbReference type="PANTHER" id="PTHR30336:SF20">
    <property type="entry name" value="DUF218 DOMAIN-CONTAINING PROTEIN"/>
    <property type="match status" value="1"/>
</dbReference>
<protein>
    <submittedName>
        <fullName evidence="2">YdcF family protein</fullName>
    </submittedName>
</protein>
<dbReference type="PANTHER" id="PTHR30336">
    <property type="entry name" value="INNER MEMBRANE PROTEIN, PROBABLE PERMEASE"/>
    <property type="match status" value="1"/>
</dbReference>
<name>A0A7S7M8N9_9ACTN</name>
<reference evidence="2 3" key="1">
    <citation type="submission" date="2020-10" db="EMBL/GenBank/DDBJ databases">
        <title>Olsenella immobilis sp.nov., isolated from the mud in a fermentation cellar used for the production of Chinese strong-flavoured liquor.</title>
        <authorList>
            <person name="Lu L."/>
        </authorList>
    </citation>
    <scope>NUCLEOTIDE SEQUENCE [LARGE SCALE GENOMIC DNA]</scope>
    <source>
        <strain evidence="2 3">LZLJ-2</strain>
    </source>
</reference>
<sequence>MGPAETARNLNTLAAFTGMRDVASLDRCTLEAAGVPDGQVDVAILTGGTIPSGADVMAEAMQAHVARTYALVGGTGHTTATFRARARELWEPLDFSDDASEAEIFDAYLRTRHGLAADLLETRSTNSGENIAFLFKLLRARGLEPTSVLLIQDATLQRRLDATLRLQEPQVRVVNYAAYQTRLVVWGDATAFAPEPLGMWEPERYRTLLMGEMSRLIDTPGGYGPLGANFIAHVDVPDRACQAFERLRAAFPDSARDLTRTQA</sequence>
<dbReference type="InterPro" id="IPR003848">
    <property type="entry name" value="DUF218"/>
</dbReference>
<evidence type="ECO:0000313" key="3">
    <source>
        <dbReference type="Proteomes" id="UP000593735"/>
    </source>
</evidence>
<dbReference type="AlphaFoldDB" id="A0A7S7M8N9"/>
<dbReference type="KEGG" id="tio:INP52_00855"/>
<dbReference type="InterPro" id="IPR051599">
    <property type="entry name" value="Cell_Envelope_Assoc"/>
</dbReference>
<dbReference type="Gene3D" id="1.10.3620.10">
    <property type="entry name" value="YdcF like domain"/>
    <property type="match status" value="1"/>
</dbReference>